<dbReference type="RefSeq" id="WP_186503020.1">
    <property type="nucleotide sequence ID" value="NZ_JACOGK010000015.1"/>
</dbReference>
<comment type="similarity">
    <text evidence="7">Belongs to the aspartate/glutamate racemases family.</text>
</comment>
<feature type="active site" description="Proton donor/acceptor" evidence="7">
    <location>
        <position position="70"/>
    </location>
</feature>
<gene>
    <name evidence="7 8" type="primary">murI</name>
    <name evidence="8" type="ORF">H8J70_06355</name>
</gene>
<dbReference type="InterPro" id="IPR018187">
    <property type="entry name" value="Asp/Glu_racemase_AS_1"/>
</dbReference>
<dbReference type="SUPFAM" id="SSF53681">
    <property type="entry name" value="Aspartate/glutamate racemase"/>
    <property type="match status" value="2"/>
</dbReference>
<comment type="caution">
    <text evidence="8">The sequence shown here is derived from an EMBL/GenBank/DDBJ whole genome shotgun (WGS) entry which is preliminary data.</text>
</comment>
<comment type="catalytic activity">
    <reaction evidence="1 7">
        <text>L-glutamate = D-glutamate</text>
        <dbReference type="Rhea" id="RHEA:12813"/>
        <dbReference type="ChEBI" id="CHEBI:29985"/>
        <dbReference type="ChEBI" id="CHEBI:29986"/>
        <dbReference type="EC" id="5.1.1.3"/>
    </reaction>
</comment>
<dbReference type="Pfam" id="PF01177">
    <property type="entry name" value="Asp_Glu_race"/>
    <property type="match status" value="1"/>
</dbReference>
<keyword evidence="3 7" id="KW-0133">Cell shape</keyword>
<evidence type="ECO:0000256" key="3">
    <source>
        <dbReference type="ARBA" id="ARBA00022960"/>
    </source>
</evidence>
<keyword evidence="6 7" id="KW-0961">Cell wall biogenesis/degradation</keyword>
<dbReference type="PANTHER" id="PTHR21198">
    <property type="entry name" value="GLUTAMATE RACEMASE"/>
    <property type="match status" value="1"/>
</dbReference>
<feature type="binding site" evidence="7">
    <location>
        <begin position="39"/>
        <end position="40"/>
    </location>
    <ligand>
        <name>substrate</name>
    </ligand>
</feature>
<dbReference type="NCBIfam" id="TIGR00067">
    <property type="entry name" value="glut_race"/>
    <property type="match status" value="1"/>
</dbReference>
<keyword evidence="5 7" id="KW-0413">Isomerase</keyword>
<name>A0ABR6VHU0_9FIRM</name>
<dbReference type="Proteomes" id="UP000606870">
    <property type="component" value="Unassembled WGS sequence"/>
</dbReference>
<feature type="active site" description="Proton donor/acceptor" evidence="7">
    <location>
        <position position="181"/>
    </location>
</feature>
<evidence type="ECO:0000256" key="6">
    <source>
        <dbReference type="ARBA" id="ARBA00023316"/>
    </source>
</evidence>
<protein>
    <recommendedName>
        <fullName evidence="2 7">Glutamate racemase</fullName>
        <ecNumber evidence="2 7">5.1.1.3</ecNumber>
    </recommendedName>
</protein>
<dbReference type="EC" id="5.1.1.3" evidence="2 7"/>
<keyword evidence="9" id="KW-1185">Reference proteome</keyword>
<comment type="pathway">
    <text evidence="7">Cell wall biogenesis; peptidoglycan biosynthesis.</text>
</comment>
<evidence type="ECO:0000256" key="5">
    <source>
        <dbReference type="ARBA" id="ARBA00023235"/>
    </source>
</evidence>
<dbReference type="InterPro" id="IPR001920">
    <property type="entry name" value="Asp/Glu_race"/>
</dbReference>
<comment type="function">
    <text evidence="7">Provides the (R)-glutamate required for cell wall biosynthesis.</text>
</comment>
<dbReference type="EMBL" id="JACOGK010000015">
    <property type="protein sequence ID" value="MBC3536867.1"/>
    <property type="molecule type" value="Genomic_DNA"/>
</dbReference>
<sequence>MKIAFFDSGMGGLSVLHHAMKVLPHEQFIFFADEDNVPYGTKTNEQVFDYVSQAFSFLMTQDVKAIVVACNTATSVAVQALRHQYSIPIIGMEPAAKKALDMDKNRNRVLVIATPVTVRGHKIKELIEKYDTESLVDLLALPKLVEFAEKGDFSSPAVEQYLQEQFAPYDFSKYANLVLGCTHFNYFKETLRRILPDQVRFVDGNEGTVRELIRQLDFHKGLEYLPQEVTYYYSGHKVTDPAELQRIQGFLDQLEKVYTIE</sequence>
<feature type="binding site" evidence="7">
    <location>
        <begin position="182"/>
        <end position="183"/>
    </location>
    <ligand>
        <name>substrate</name>
    </ligand>
</feature>
<evidence type="ECO:0000313" key="8">
    <source>
        <dbReference type="EMBL" id="MBC3536867.1"/>
    </source>
</evidence>
<evidence type="ECO:0000256" key="4">
    <source>
        <dbReference type="ARBA" id="ARBA00022984"/>
    </source>
</evidence>
<keyword evidence="4 7" id="KW-0573">Peptidoglycan synthesis</keyword>
<proteinExistence type="inferred from homology"/>
<dbReference type="GO" id="GO:0008881">
    <property type="term" value="F:glutamate racemase activity"/>
    <property type="evidence" value="ECO:0007669"/>
    <property type="project" value="UniProtKB-EC"/>
</dbReference>
<evidence type="ECO:0000313" key="9">
    <source>
        <dbReference type="Proteomes" id="UP000606870"/>
    </source>
</evidence>
<dbReference type="InterPro" id="IPR015942">
    <property type="entry name" value="Asp/Glu/hydantoin_racemase"/>
</dbReference>
<evidence type="ECO:0000256" key="7">
    <source>
        <dbReference type="HAMAP-Rule" id="MF_00258"/>
    </source>
</evidence>
<dbReference type="HAMAP" id="MF_00258">
    <property type="entry name" value="Glu_racemase"/>
    <property type="match status" value="1"/>
</dbReference>
<dbReference type="PANTHER" id="PTHR21198:SF3">
    <property type="entry name" value="GLUTAMATE RACEMASE"/>
    <property type="match status" value="1"/>
</dbReference>
<feature type="binding site" evidence="7">
    <location>
        <begin position="7"/>
        <end position="8"/>
    </location>
    <ligand>
        <name>substrate</name>
    </ligand>
</feature>
<dbReference type="Gene3D" id="3.40.50.1860">
    <property type="match status" value="2"/>
</dbReference>
<evidence type="ECO:0000256" key="2">
    <source>
        <dbReference type="ARBA" id="ARBA00013090"/>
    </source>
</evidence>
<dbReference type="InterPro" id="IPR004391">
    <property type="entry name" value="Glu_race"/>
</dbReference>
<organism evidence="8 9">
    <name type="scientific">Megasphaera hominis</name>
    <dbReference type="NCBI Taxonomy" id="159836"/>
    <lineage>
        <taxon>Bacteria</taxon>
        <taxon>Bacillati</taxon>
        <taxon>Bacillota</taxon>
        <taxon>Negativicutes</taxon>
        <taxon>Veillonellales</taxon>
        <taxon>Veillonellaceae</taxon>
        <taxon>Megasphaera</taxon>
    </lineage>
</organism>
<feature type="binding site" evidence="7">
    <location>
        <begin position="71"/>
        <end position="72"/>
    </location>
    <ligand>
        <name>substrate</name>
    </ligand>
</feature>
<reference evidence="8 9" key="1">
    <citation type="submission" date="2020-08" db="EMBL/GenBank/DDBJ databases">
        <authorList>
            <person name="Liu C."/>
            <person name="Sun Q."/>
        </authorList>
    </citation>
    <scope>NUCLEOTIDE SEQUENCE [LARGE SCALE GENOMIC DNA]</scope>
    <source>
        <strain evidence="8 9">NSJ-59</strain>
    </source>
</reference>
<evidence type="ECO:0000256" key="1">
    <source>
        <dbReference type="ARBA" id="ARBA00001602"/>
    </source>
</evidence>
<dbReference type="PROSITE" id="PS00923">
    <property type="entry name" value="ASP_GLU_RACEMASE_1"/>
    <property type="match status" value="1"/>
</dbReference>
<accession>A0ABR6VHU0</accession>